<evidence type="ECO:0000313" key="2">
    <source>
        <dbReference type="Proteomes" id="UP001372834"/>
    </source>
</evidence>
<evidence type="ECO:0000313" key="1">
    <source>
        <dbReference type="EMBL" id="KAK6644476.1"/>
    </source>
</evidence>
<protein>
    <submittedName>
        <fullName evidence="1">Uncharacterized protein</fullName>
    </submittedName>
</protein>
<comment type="caution">
    <text evidence="1">The sequence shown here is derived from an EMBL/GenBank/DDBJ whole genome shotgun (WGS) entry which is preliminary data.</text>
</comment>
<reference evidence="1 2" key="1">
    <citation type="submission" date="2023-10" db="EMBL/GenBank/DDBJ databases">
        <title>Genomes of two closely related lineages of the louse Polyplax serrata with different host specificities.</title>
        <authorList>
            <person name="Martinu J."/>
            <person name="Tarabai H."/>
            <person name="Stefka J."/>
            <person name="Hypsa V."/>
        </authorList>
    </citation>
    <scope>NUCLEOTIDE SEQUENCE [LARGE SCALE GENOMIC DNA]</scope>
    <source>
        <strain evidence="1">HR10_N</strain>
    </source>
</reference>
<name>A0AAN8SGS3_POLSC</name>
<dbReference type="Proteomes" id="UP001372834">
    <property type="component" value="Unassembled WGS sequence"/>
</dbReference>
<sequence length="88" mass="10288">MERKAKNYKIAAHLKHTIVKNTYNEYLMTQPTPSLLDCECTQNRVWKTGLESQKGGNGVFFHHRMLKNPTRRVSILKDYLRLKISSLP</sequence>
<dbReference type="AlphaFoldDB" id="A0AAN8SGS3"/>
<dbReference type="EMBL" id="JAWJWE010000001">
    <property type="protein sequence ID" value="KAK6644476.1"/>
    <property type="molecule type" value="Genomic_DNA"/>
</dbReference>
<proteinExistence type="predicted"/>
<accession>A0AAN8SGS3</accession>
<organism evidence="1 2">
    <name type="scientific">Polyplax serrata</name>
    <name type="common">Common mouse louse</name>
    <dbReference type="NCBI Taxonomy" id="468196"/>
    <lineage>
        <taxon>Eukaryota</taxon>
        <taxon>Metazoa</taxon>
        <taxon>Ecdysozoa</taxon>
        <taxon>Arthropoda</taxon>
        <taxon>Hexapoda</taxon>
        <taxon>Insecta</taxon>
        <taxon>Pterygota</taxon>
        <taxon>Neoptera</taxon>
        <taxon>Paraneoptera</taxon>
        <taxon>Psocodea</taxon>
        <taxon>Troctomorpha</taxon>
        <taxon>Phthiraptera</taxon>
        <taxon>Anoplura</taxon>
        <taxon>Polyplacidae</taxon>
        <taxon>Polyplax</taxon>
    </lineage>
</organism>
<gene>
    <name evidence="1" type="ORF">RUM43_000743</name>
</gene>